<feature type="region of interest" description="Disordered" evidence="1">
    <location>
        <begin position="1"/>
        <end position="20"/>
    </location>
</feature>
<dbReference type="Proteomes" id="UP000204584">
    <property type="component" value="Segment"/>
</dbReference>
<dbReference type="KEGG" id="vg:16605991"/>
<evidence type="ECO:0000256" key="1">
    <source>
        <dbReference type="SAM" id="MobiDB-lite"/>
    </source>
</evidence>
<protein>
    <recommendedName>
        <fullName evidence="2">DUF5848 domain-containing protein</fullName>
    </recommendedName>
</protein>
<feature type="domain" description="DUF5848" evidence="2">
    <location>
        <begin position="62"/>
        <end position="125"/>
    </location>
</feature>
<keyword evidence="4" id="KW-1185">Reference proteome</keyword>
<accession>S4VUH8</accession>
<evidence type="ECO:0000313" key="4">
    <source>
        <dbReference type="Proteomes" id="UP000204584"/>
    </source>
</evidence>
<dbReference type="Pfam" id="PF19166">
    <property type="entry name" value="DUF5848"/>
    <property type="match status" value="1"/>
</dbReference>
<dbReference type="GeneID" id="16605991"/>
<sequence>MRAPPADDGMAMAGEDRATAPKVWRAPSDASQVAERLAGVCAWAQEWSHRDKDDMVPDDAVMLGVLAESARLLGRDDGMDVETAAAVLHIYARFWEGLYGIATHDIGRGYVPVSPWPPTPRSIAATFFGPHRSHLPPAQWAIAVLAEFECQFARHRSWFSRNVLCAASRQQAVREERVQLAYVAVGMYADGSRHVSLWHSIAANYRISMIDVGAYGRWAGAVVAIGRPALAGVVELATHHDLPPAIACYLHGRAADTRTPLVTQAGSALAVDDLRALRDAARRLVCLVQRFAARPMDLAAAAAITIARNGGRLAESMAIARLCLEMRWLVVAARLLAVEAVTPEDAAASMLDAARMLGIEDCDEMTPHKVGICVAMALASCC</sequence>
<dbReference type="InterPro" id="IPR043884">
    <property type="entry name" value="DUF5848"/>
</dbReference>
<dbReference type="EMBL" id="KC977571">
    <property type="protein sequence ID" value="AGO84204.1"/>
    <property type="molecule type" value="Genomic_DNA"/>
</dbReference>
<organism evidence="3 4">
    <name type="scientific">Pandoravirus salinus</name>
    <dbReference type="NCBI Taxonomy" id="1349410"/>
    <lineage>
        <taxon>Viruses</taxon>
        <taxon>Pandoravirus</taxon>
    </lineage>
</organism>
<dbReference type="RefSeq" id="YP_008437274.1">
    <property type="nucleotide sequence ID" value="NC_022098.1"/>
</dbReference>
<proteinExistence type="predicted"/>
<evidence type="ECO:0000259" key="2">
    <source>
        <dbReference type="Pfam" id="PF19166"/>
    </source>
</evidence>
<evidence type="ECO:0000313" key="3">
    <source>
        <dbReference type="EMBL" id="AGO84204.1"/>
    </source>
</evidence>
<reference evidence="3 4" key="1">
    <citation type="journal article" date="2013" name="Science">
        <title>Pandoraviruses: amoeba viruses with genomes up to 2.5 Mb reaching that of parasitic eukaryotes.</title>
        <authorList>
            <person name="Philippe N."/>
            <person name="Legendre M."/>
            <person name="Doutre G."/>
            <person name="Coute Y."/>
            <person name="Poirot O."/>
            <person name="Lescot M."/>
            <person name="Arslan D."/>
            <person name="Seltzer V."/>
            <person name="Bertaux L."/>
            <person name="Bruley C."/>
            <person name="Garin J."/>
            <person name="Claverie J.M."/>
            <person name="Abergel C."/>
        </authorList>
    </citation>
    <scope>NUCLEOTIDE SEQUENCE [LARGE SCALE GENOMIC DNA]</scope>
</reference>
<name>S4VUH8_9VIRU</name>
<gene>
    <name evidence="3" type="ORF">psal_cds_450</name>
</gene>